<dbReference type="HOGENOM" id="CLU_100715_6_1_5"/>
<protein>
    <submittedName>
        <fullName evidence="1">Endoribonuclease L-PSP</fullName>
    </submittedName>
</protein>
<dbReference type="InterPro" id="IPR006175">
    <property type="entry name" value="YjgF/YER057c/UK114"/>
</dbReference>
<dbReference type="InterPro" id="IPR035709">
    <property type="entry name" value="YoaB-like"/>
</dbReference>
<dbReference type="EMBL" id="APGJ01000006">
    <property type="protein sequence ID" value="EYD71684.1"/>
    <property type="molecule type" value="Genomic_DNA"/>
</dbReference>
<dbReference type="eggNOG" id="COG0251">
    <property type="taxonomic scope" value="Bacteria"/>
</dbReference>
<dbReference type="Pfam" id="PF01042">
    <property type="entry name" value="Ribonuc_L-PSP"/>
    <property type="match status" value="1"/>
</dbReference>
<accession>A0A017HD23</accession>
<evidence type="ECO:0000313" key="2">
    <source>
        <dbReference type="Proteomes" id="UP000025047"/>
    </source>
</evidence>
<dbReference type="PATRIC" id="fig|1122180.6.peg.1736"/>
<sequence length="115" mass="12422">MTDIIRHETTARMSQVVVHNGIAYLAGQIEGPAGDAGAQTRETLAEIDRLLALAGTDKTRLLTAQIWLADMSDFAAMNEVWDAWVPEGHAPARYTGESKLASPDYLVEIIVTAAV</sequence>
<dbReference type="PANTHER" id="PTHR47328:SF1">
    <property type="entry name" value="RUTC FAMILY PROTEIN YOAB"/>
    <property type="match status" value="1"/>
</dbReference>
<name>A0A017HD23_9RHOB</name>
<dbReference type="RefSeq" id="WP_017928766.1">
    <property type="nucleotide sequence ID" value="NZ_KB822998.1"/>
</dbReference>
<dbReference type="OrthoDB" id="9803101at2"/>
<dbReference type="AlphaFoldDB" id="A0A017HD23"/>
<dbReference type="SUPFAM" id="SSF55298">
    <property type="entry name" value="YjgF-like"/>
    <property type="match status" value="1"/>
</dbReference>
<keyword evidence="2" id="KW-1185">Reference proteome</keyword>
<dbReference type="Gene3D" id="3.30.1330.40">
    <property type="entry name" value="RutC-like"/>
    <property type="match status" value="1"/>
</dbReference>
<comment type="caution">
    <text evidence="1">The sequence shown here is derived from an EMBL/GenBank/DDBJ whole genome shotgun (WGS) entry which is preliminary data.</text>
</comment>
<dbReference type="Proteomes" id="UP000025047">
    <property type="component" value="Unassembled WGS sequence"/>
</dbReference>
<evidence type="ECO:0000313" key="1">
    <source>
        <dbReference type="EMBL" id="EYD71684.1"/>
    </source>
</evidence>
<dbReference type="CDD" id="cd06150">
    <property type="entry name" value="YjgF_YER057c_UK114_like_2"/>
    <property type="match status" value="1"/>
</dbReference>
<reference evidence="1 2" key="1">
    <citation type="submission" date="2013-03" db="EMBL/GenBank/DDBJ databases">
        <authorList>
            <person name="Fiebig A."/>
            <person name="Goeker M."/>
            <person name="Klenk H.-P.P."/>
        </authorList>
    </citation>
    <scope>NUCLEOTIDE SEQUENCE [LARGE SCALE GENOMIC DNA]</scope>
    <source>
        <strain evidence="1 2">DSM 17492</strain>
    </source>
</reference>
<organism evidence="1 2">
    <name type="scientific">Limimaricola hongkongensis DSM 17492</name>
    <dbReference type="NCBI Taxonomy" id="1122180"/>
    <lineage>
        <taxon>Bacteria</taxon>
        <taxon>Pseudomonadati</taxon>
        <taxon>Pseudomonadota</taxon>
        <taxon>Alphaproteobacteria</taxon>
        <taxon>Rhodobacterales</taxon>
        <taxon>Paracoccaceae</taxon>
        <taxon>Limimaricola</taxon>
    </lineage>
</organism>
<dbReference type="PANTHER" id="PTHR47328">
    <property type="match status" value="1"/>
</dbReference>
<dbReference type="STRING" id="1122180.Lokhon_01752"/>
<gene>
    <name evidence="1" type="ORF">Lokhon_01752</name>
</gene>
<dbReference type="InterPro" id="IPR035959">
    <property type="entry name" value="RutC-like_sf"/>
</dbReference>
<proteinExistence type="predicted"/>